<dbReference type="InterPro" id="IPR001032">
    <property type="entry name" value="Leghaemoglobin-like"/>
</dbReference>
<dbReference type="GO" id="GO:0016491">
    <property type="term" value="F:oxidoreductase activity"/>
    <property type="evidence" value="ECO:0007669"/>
    <property type="project" value="UniProtKB-KW"/>
</dbReference>
<dbReference type="InterPro" id="IPR019824">
    <property type="entry name" value="Leghaemoglobin_Fe_BS"/>
</dbReference>
<evidence type="ECO:0000256" key="5">
    <source>
        <dbReference type="ARBA" id="ARBA00011738"/>
    </source>
</evidence>
<keyword evidence="13" id="KW-0539">Nucleus</keyword>
<dbReference type="PANTHER" id="PTHR22924">
    <property type="entry name" value="LEGHEMOGLOBIN-RELATED"/>
    <property type="match status" value="1"/>
</dbReference>
<dbReference type="PROSITE" id="PS01033">
    <property type="entry name" value="GLOBIN"/>
    <property type="match status" value="1"/>
</dbReference>
<evidence type="ECO:0000256" key="9">
    <source>
        <dbReference type="ARBA" id="ARBA00022621"/>
    </source>
</evidence>
<dbReference type="PANTHER" id="PTHR22924:SF98">
    <property type="entry name" value="NON-SYMBIOTIC HEMOGLOBIN 3"/>
    <property type="match status" value="1"/>
</dbReference>
<proteinExistence type="inferred from homology"/>
<comment type="similarity">
    <text evidence="4 15">Belongs to the plant globin family.</text>
</comment>
<dbReference type="STRING" id="3818.A0A445A8V5"/>
<reference evidence="17 18" key="1">
    <citation type="submission" date="2019-01" db="EMBL/GenBank/DDBJ databases">
        <title>Sequencing of cultivated peanut Arachis hypogaea provides insights into genome evolution and oil improvement.</title>
        <authorList>
            <person name="Chen X."/>
        </authorList>
    </citation>
    <scope>NUCLEOTIDE SEQUENCE [LARGE SCALE GENOMIC DNA]</scope>
    <source>
        <strain evidence="18">cv. Fuhuasheng</strain>
        <tissue evidence="17">Leaves</tissue>
    </source>
</reference>
<evidence type="ECO:0000256" key="1">
    <source>
        <dbReference type="ARBA" id="ARBA00001970"/>
    </source>
</evidence>
<evidence type="ECO:0000256" key="2">
    <source>
        <dbReference type="ARBA" id="ARBA00004123"/>
    </source>
</evidence>
<evidence type="ECO:0000256" key="3">
    <source>
        <dbReference type="ARBA" id="ARBA00004496"/>
    </source>
</evidence>
<evidence type="ECO:0000259" key="16">
    <source>
        <dbReference type="PROSITE" id="PS01033"/>
    </source>
</evidence>
<evidence type="ECO:0000256" key="13">
    <source>
        <dbReference type="ARBA" id="ARBA00023242"/>
    </source>
</evidence>
<protein>
    <recommendedName>
        <fullName evidence="16">Globin domain-containing protein</fullName>
    </recommendedName>
</protein>
<evidence type="ECO:0000256" key="7">
    <source>
        <dbReference type="ARBA" id="ARBA00022490"/>
    </source>
</evidence>
<keyword evidence="11" id="KW-0560">Oxidoreductase</keyword>
<dbReference type="Proteomes" id="UP000289738">
    <property type="component" value="Chromosome B03"/>
</dbReference>
<evidence type="ECO:0000256" key="14">
    <source>
        <dbReference type="ARBA" id="ARBA00048118"/>
    </source>
</evidence>
<keyword evidence="6" id="KW-0813">Transport</keyword>
<dbReference type="CDD" id="cd08923">
    <property type="entry name" value="class1-2_nsHbs_Lbs"/>
    <property type="match status" value="1"/>
</dbReference>
<comment type="subcellular location">
    <subcellularLocation>
        <location evidence="3">Cytoplasm</location>
    </subcellularLocation>
    <subcellularLocation>
        <location evidence="2">Nucleus</location>
    </subcellularLocation>
</comment>
<dbReference type="AlphaFoldDB" id="A0A445A8V5"/>
<dbReference type="GO" id="GO:0020037">
    <property type="term" value="F:heme binding"/>
    <property type="evidence" value="ECO:0007669"/>
    <property type="project" value="InterPro"/>
</dbReference>
<dbReference type="PRINTS" id="PR00188">
    <property type="entry name" value="PLANTGLOBIN"/>
</dbReference>
<evidence type="ECO:0000256" key="8">
    <source>
        <dbReference type="ARBA" id="ARBA00022617"/>
    </source>
</evidence>
<dbReference type="InterPro" id="IPR012292">
    <property type="entry name" value="Globin/Proto"/>
</dbReference>
<dbReference type="Gene3D" id="1.10.490.10">
    <property type="entry name" value="Globins"/>
    <property type="match status" value="2"/>
</dbReference>
<dbReference type="GO" id="GO:0005344">
    <property type="term" value="F:oxygen carrier activity"/>
    <property type="evidence" value="ECO:0007669"/>
    <property type="project" value="UniProtKB-KW"/>
</dbReference>
<evidence type="ECO:0000256" key="11">
    <source>
        <dbReference type="ARBA" id="ARBA00023002"/>
    </source>
</evidence>
<accession>A0A445A8V5</accession>
<keyword evidence="18" id="KW-1185">Reference proteome</keyword>
<evidence type="ECO:0000313" key="18">
    <source>
        <dbReference type="Proteomes" id="UP000289738"/>
    </source>
</evidence>
<comment type="cofactor">
    <cofactor evidence="1">
        <name>heme b</name>
        <dbReference type="ChEBI" id="CHEBI:60344"/>
    </cofactor>
</comment>
<dbReference type="GO" id="GO:0005737">
    <property type="term" value="C:cytoplasm"/>
    <property type="evidence" value="ECO:0007669"/>
    <property type="project" value="UniProtKB-SubCell"/>
</dbReference>
<evidence type="ECO:0000256" key="12">
    <source>
        <dbReference type="ARBA" id="ARBA00023004"/>
    </source>
</evidence>
<evidence type="ECO:0000256" key="15">
    <source>
        <dbReference type="RuleBase" id="RU000625"/>
    </source>
</evidence>
<sequence length="258" mass="28130">MEFTEEQEALVVNSWDVLKNNSADLGLKIFSAAPAATALFSYLKDSKVPLDQNPKLKTHATIVFVMIGESAIQLRKTGKAMDESDLKHLGGKEGTVGDNKRRSSNIIMAFTAEQESLVVNSWNVLKNNSADHGLKFFLKIFSAAPEAKPLFSYLRDTSVPLEQNPKLKTHANLVFVMIAESAIQLRKAGKVTVGESNLKHLGVVHLKLGIQDAHFAVAKSALLETIKEGVGEQWSAALSDAWGVAYDQLVAAIKAEMK</sequence>
<dbReference type="Pfam" id="PF00042">
    <property type="entry name" value="Globin"/>
    <property type="match status" value="2"/>
</dbReference>
<evidence type="ECO:0000256" key="6">
    <source>
        <dbReference type="ARBA" id="ARBA00022448"/>
    </source>
</evidence>
<comment type="caution">
    <text evidence="17">The sequence shown here is derived from an EMBL/GenBank/DDBJ whole genome shotgun (WGS) entry which is preliminary data.</text>
</comment>
<dbReference type="PROSITE" id="PS00208">
    <property type="entry name" value="PLANT_GLOBIN"/>
    <property type="match status" value="2"/>
</dbReference>
<dbReference type="EMBL" id="SDMP01000013">
    <property type="protein sequence ID" value="RYR22870.1"/>
    <property type="molecule type" value="Genomic_DNA"/>
</dbReference>
<dbReference type="GO" id="GO:0005634">
    <property type="term" value="C:nucleus"/>
    <property type="evidence" value="ECO:0007669"/>
    <property type="project" value="UniProtKB-SubCell"/>
</dbReference>
<gene>
    <name evidence="17" type="ORF">Ahy_B03g068160</name>
</gene>
<feature type="domain" description="Globin" evidence="16">
    <location>
        <begin position="109"/>
        <end position="258"/>
    </location>
</feature>
<evidence type="ECO:0000256" key="4">
    <source>
        <dbReference type="ARBA" id="ARBA00007609"/>
    </source>
</evidence>
<keyword evidence="10 15" id="KW-0479">Metal-binding</keyword>
<dbReference type="InterPro" id="IPR009050">
    <property type="entry name" value="Globin-like_sf"/>
</dbReference>
<dbReference type="InterPro" id="IPR000971">
    <property type="entry name" value="Globin"/>
</dbReference>
<dbReference type="SUPFAM" id="SSF46458">
    <property type="entry name" value="Globin-like"/>
    <property type="match status" value="2"/>
</dbReference>
<dbReference type="GO" id="GO:0019825">
    <property type="term" value="F:oxygen binding"/>
    <property type="evidence" value="ECO:0007669"/>
    <property type="project" value="InterPro"/>
</dbReference>
<keyword evidence="9" id="KW-0561">Oxygen transport</keyword>
<organism evidence="17 18">
    <name type="scientific">Arachis hypogaea</name>
    <name type="common">Peanut</name>
    <dbReference type="NCBI Taxonomy" id="3818"/>
    <lineage>
        <taxon>Eukaryota</taxon>
        <taxon>Viridiplantae</taxon>
        <taxon>Streptophyta</taxon>
        <taxon>Embryophyta</taxon>
        <taxon>Tracheophyta</taxon>
        <taxon>Spermatophyta</taxon>
        <taxon>Magnoliopsida</taxon>
        <taxon>eudicotyledons</taxon>
        <taxon>Gunneridae</taxon>
        <taxon>Pentapetalae</taxon>
        <taxon>rosids</taxon>
        <taxon>fabids</taxon>
        <taxon>Fabales</taxon>
        <taxon>Fabaceae</taxon>
        <taxon>Papilionoideae</taxon>
        <taxon>50 kb inversion clade</taxon>
        <taxon>dalbergioids sensu lato</taxon>
        <taxon>Dalbergieae</taxon>
        <taxon>Pterocarpus clade</taxon>
        <taxon>Arachis</taxon>
    </lineage>
</organism>
<keyword evidence="7" id="KW-0963">Cytoplasm</keyword>
<evidence type="ECO:0000256" key="10">
    <source>
        <dbReference type="ARBA" id="ARBA00022723"/>
    </source>
</evidence>
<evidence type="ECO:0000313" key="17">
    <source>
        <dbReference type="EMBL" id="RYR22870.1"/>
    </source>
</evidence>
<comment type="subunit">
    <text evidence="5">Homodimer.</text>
</comment>
<comment type="catalytic activity">
    <reaction evidence="14">
        <text>Fe(III)-heme b-[protein] + nitric oxide + H2O = Fe(II)-heme b-[protein] + nitrite + 2 H(+)</text>
        <dbReference type="Rhea" id="RHEA:77711"/>
        <dbReference type="Rhea" id="RHEA-COMP:18975"/>
        <dbReference type="Rhea" id="RHEA-COMP:18976"/>
        <dbReference type="ChEBI" id="CHEBI:15377"/>
        <dbReference type="ChEBI" id="CHEBI:15378"/>
        <dbReference type="ChEBI" id="CHEBI:16301"/>
        <dbReference type="ChEBI" id="CHEBI:16480"/>
        <dbReference type="ChEBI" id="CHEBI:55376"/>
        <dbReference type="ChEBI" id="CHEBI:60344"/>
    </reaction>
    <physiologicalReaction direction="right-to-left" evidence="14">
        <dbReference type="Rhea" id="RHEA:77713"/>
    </physiologicalReaction>
</comment>
<keyword evidence="8 15" id="KW-0349">Heme</keyword>
<keyword evidence="12 15" id="KW-0408">Iron</keyword>
<name>A0A445A8V5_ARAHY</name>
<dbReference type="GO" id="GO:0046872">
    <property type="term" value="F:metal ion binding"/>
    <property type="evidence" value="ECO:0007669"/>
    <property type="project" value="UniProtKB-KW"/>
</dbReference>